<evidence type="ECO:0000313" key="4">
    <source>
        <dbReference type="Proteomes" id="UP000199462"/>
    </source>
</evidence>
<evidence type="ECO:0000259" key="2">
    <source>
        <dbReference type="Pfam" id="PF13505"/>
    </source>
</evidence>
<gene>
    <name evidence="3" type="ORF">SAMN04488010_3740</name>
</gene>
<evidence type="ECO:0000313" key="3">
    <source>
        <dbReference type="EMBL" id="SFR91406.1"/>
    </source>
</evidence>
<reference evidence="4" key="1">
    <citation type="submission" date="2016-10" db="EMBL/GenBank/DDBJ databases">
        <authorList>
            <person name="Varghese N."/>
            <person name="Submissions S."/>
        </authorList>
    </citation>
    <scope>NUCLEOTIDE SEQUENCE [LARGE SCALE GENOMIC DNA]</scope>
    <source>
        <strain evidence="4">DSM 19891</strain>
    </source>
</reference>
<dbReference type="STRING" id="440514.SAMN04488010_3740"/>
<dbReference type="EMBL" id="FOYX01000005">
    <property type="protein sequence ID" value="SFR91406.1"/>
    <property type="molecule type" value="Genomic_DNA"/>
</dbReference>
<evidence type="ECO:0000256" key="1">
    <source>
        <dbReference type="ARBA" id="ARBA00022729"/>
    </source>
</evidence>
<dbReference type="InterPro" id="IPR027385">
    <property type="entry name" value="Beta-barrel_OMP"/>
</dbReference>
<feature type="domain" description="Outer membrane protein beta-barrel" evidence="2">
    <location>
        <begin position="35"/>
        <end position="194"/>
    </location>
</feature>
<proteinExistence type="predicted"/>
<dbReference type="AlphaFoldDB" id="A0A1I6KJM7"/>
<protein>
    <recommendedName>
        <fullName evidence="2">Outer membrane protein beta-barrel domain-containing protein</fullName>
    </recommendedName>
</protein>
<accession>A0A1I6KJM7</accession>
<dbReference type="Pfam" id="PF13505">
    <property type="entry name" value="OMP_b-brl"/>
    <property type="match status" value="1"/>
</dbReference>
<dbReference type="Proteomes" id="UP000199462">
    <property type="component" value="Unassembled WGS sequence"/>
</dbReference>
<organism evidence="3 4">
    <name type="scientific">Maribacter stanieri</name>
    <dbReference type="NCBI Taxonomy" id="440514"/>
    <lineage>
        <taxon>Bacteria</taxon>
        <taxon>Pseudomonadati</taxon>
        <taxon>Bacteroidota</taxon>
        <taxon>Flavobacteriia</taxon>
        <taxon>Flavobacteriales</taxon>
        <taxon>Flavobacteriaceae</taxon>
        <taxon>Maribacter</taxon>
    </lineage>
</organism>
<sequence>MMYNYFYGVHNKDACKLTLTFIFVRINQSTMNKYFILLLALCLSAEIFAQEGFKFGIQAGIPLDDYNEAVSVVLGADFSYMYPLGEVVDVGPAVGYIHGFAETFQTTIIREEQEAVQFLPLSAGVRFWTSNYFSFGGNIGYAMGISDGNEGGLYYRPTIAYLMSSSVEVNLSYTGIDVEETTWSTVTLGIVYNFEPKYRTRR</sequence>
<keyword evidence="4" id="KW-1185">Reference proteome</keyword>
<dbReference type="InterPro" id="IPR011250">
    <property type="entry name" value="OMP/PagP_B-barrel"/>
</dbReference>
<dbReference type="SUPFAM" id="SSF56925">
    <property type="entry name" value="OMPA-like"/>
    <property type="match status" value="1"/>
</dbReference>
<keyword evidence="1" id="KW-0732">Signal</keyword>
<name>A0A1I6KJM7_9FLAO</name>